<dbReference type="InterPro" id="IPR011650">
    <property type="entry name" value="Peptidase_M20_dimer"/>
</dbReference>
<dbReference type="NCBIfam" id="NF005914">
    <property type="entry name" value="PRK07907.1"/>
    <property type="match status" value="1"/>
</dbReference>
<dbReference type="RefSeq" id="WP_134171544.1">
    <property type="nucleotide sequence ID" value="NZ_SODI01000001.1"/>
</dbReference>
<dbReference type="InterPro" id="IPR002933">
    <property type="entry name" value="Peptidase_M20"/>
</dbReference>
<dbReference type="GO" id="GO:0006508">
    <property type="term" value="P:proteolysis"/>
    <property type="evidence" value="ECO:0007669"/>
    <property type="project" value="UniProtKB-KW"/>
</dbReference>
<dbReference type="OrthoDB" id="9761532at2"/>
<dbReference type="SUPFAM" id="SSF53187">
    <property type="entry name" value="Zn-dependent exopeptidases"/>
    <property type="match status" value="1"/>
</dbReference>
<dbReference type="EMBL" id="SOHQ01000015">
    <property type="protein sequence ID" value="TFD80512.1"/>
    <property type="molecule type" value="Genomic_DNA"/>
</dbReference>
<name>A0A4Y8KR28_9MICO</name>
<evidence type="ECO:0000256" key="2">
    <source>
        <dbReference type="ARBA" id="ARBA00022723"/>
    </source>
</evidence>
<gene>
    <name evidence="5" type="ORF">E3T53_05410</name>
</gene>
<dbReference type="Pfam" id="PF01546">
    <property type="entry name" value="Peptidase_M20"/>
    <property type="match status" value="1"/>
</dbReference>
<dbReference type="Gene3D" id="3.40.630.10">
    <property type="entry name" value="Zn peptidases"/>
    <property type="match status" value="1"/>
</dbReference>
<dbReference type="AlphaFoldDB" id="A0A4Y8KR28"/>
<evidence type="ECO:0000256" key="3">
    <source>
        <dbReference type="ARBA" id="ARBA00022801"/>
    </source>
</evidence>
<keyword evidence="3" id="KW-0378">Hydrolase</keyword>
<comment type="caution">
    <text evidence="5">The sequence shown here is derived from an EMBL/GenBank/DDBJ whole genome shotgun (WGS) entry which is preliminary data.</text>
</comment>
<evidence type="ECO:0000259" key="4">
    <source>
        <dbReference type="Pfam" id="PF07687"/>
    </source>
</evidence>
<evidence type="ECO:0000313" key="6">
    <source>
        <dbReference type="Proteomes" id="UP000298218"/>
    </source>
</evidence>
<evidence type="ECO:0000256" key="1">
    <source>
        <dbReference type="ARBA" id="ARBA00022670"/>
    </source>
</evidence>
<keyword evidence="1" id="KW-0645">Protease</keyword>
<dbReference type="GO" id="GO:0008233">
    <property type="term" value="F:peptidase activity"/>
    <property type="evidence" value="ECO:0007669"/>
    <property type="project" value="UniProtKB-KW"/>
</dbReference>
<keyword evidence="2" id="KW-0479">Metal-binding</keyword>
<protein>
    <submittedName>
        <fullName evidence="5">Dipeptidase</fullName>
    </submittedName>
</protein>
<dbReference type="Proteomes" id="UP000298218">
    <property type="component" value="Unassembled WGS sequence"/>
</dbReference>
<dbReference type="PANTHER" id="PTHR43270">
    <property type="entry name" value="BETA-ALA-HIS DIPEPTIDASE"/>
    <property type="match status" value="1"/>
</dbReference>
<dbReference type="Pfam" id="PF07687">
    <property type="entry name" value="M20_dimer"/>
    <property type="match status" value="1"/>
</dbReference>
<keyword evidence="6" id="KW-1185">Reference proteome</keyword>
<sequence>MTDIPRTIDDKSTADDASVRTAVELGLPATIAELCALVRIPSVAWSAFDRATVLRSAEAVATLARDLHVFDTVEIKQAGIPGGTELGQPAVLATRAARNGRPTVLLYAHHDVQPPGKDEDWDSAPFEPTVRGDRLYGRGAADDKAGVMAHVASIRALVDAAGPDFDLGLALFIEGEEEFGSRSFATFLDENVDALRADVIVVADSNNWDVSTPALTTGLRGNVTLRLNVRTLDHASHSGMFGGAVPDAMMATIALLATLYNEDGSVAVAGLTIHTGDTPEYSEEQLREETGLLDGVSPIGHGSILSRIWSQPAITVTGIDAPSVDNASNTLSPSITVRVSCRIAPGQRASDAAAVLEEHLRAHAPFGAHVEISEVDCGQPFLVDTSGWAVTEARRAMTDAWGAPPIDIGVGGSIPFIADLVRVFPESQILVTGVEDPDSRAHSPNESLHLGVFKRAVLTEALLLSRLNHRSGQ</sequence>
<dbReference type="GO" id="GO:0046872">
    <property type="term" value="F:metal ion binding"/>
    <property type="evidence" value="ECO:0007669"/>
    <property type="project" value="UniProtKB-KW"/>
</dbReference>
<organism evidence="5 6">
    <name type="scientific">Cryobacterium psychrophilum</name>
    <dbReference type="NCBI Taxonomy" id="41988"/>
    <lineage>
        <taxon>Bacteria</taxon>
        <taxon>Bacillati</taxon>
        <taxon>Actinomycetota</taxon>
        <taxon>Actinomycetes</taxon>
        <taxon>Micrococcales</taxon>
        <taxon>Microbacteriaceae</taxon>
        <taxon>Cryobacterium</taxon>
    </lineage>
</organism>
<dbReference type="Gene3D" id="3.30.70.360">
    <property type="match status" value="1"/>
</dbReference>
<dbReference type="InterPro" id="IPR051458">
    <property type="entry name" value="Cyt/Met_Dipeptidase"/>
</dbReference>
<evidence type="ECO:0000313" key="5">
    <source>
        <dbReference type="EMBL" id="TFD80512.1"/>
    </source>
</evidence>
<accession>A0A4Y8KR28</accession>
<feature type="domain" description="Peptidase M20 dimerisation" evidence="4">
    <location>
        <begin position="218"/>
        <end position="365"/>
    </location>
</feature>
<proteinExistence type="predicted"/>
<reference evidence="5 6" key="1">
    <citation type="submission" date="2019-03" db="EMBL/GenBank/DDBJ databases">
        <title>Genomics of glacier-inhabiting Cryobacterium strains.</title>
        <authorList>
            <person name="Liu Q."/>
            <person name="Xin Y.-H."/>
        </authorList>
    </citation>
    <scope>NUCLEOTIDE SEQUENCE [LARGE SCALE GENOMIC DNA]</scope>
    <source>
        <strain evidence="5 6">CGMCC 1.4292</strain>
    </source>
</reference>
<dbReference type="PANTHER" id="PTHR43270:SF12">
    <property type="entry name" value="SUCCINYL-DIAMINOPIMELATE DESUCCINYLASE"/>
    <property type="match status" value="1"/>
</dbReference>